<name>A0A061GRU3_THECC</name>
<dbReference type="AlphaFoldDB" id="A0A061GRU3"/>
<organism evidence="1 2">
    <name type="scientific">Theobroma cacao</name>
    <name type="common">Cacao</name>
    <name type="synonym">Cocoa</name>
    <dbReference type="NCBI Taxonomy" id="3641"/>
    <lineage>
        <taxon>Eukaryota</taxon>
        <taxon>Viridiplantae</taxon>
        <taxon>Streptophyta</taxon>
        <taxon>Embryophyta</taxon>
        <taxon>Tracheophyta</taxon>
        <taxon>Spermatophyta</taxon>
        <taxon>Magnoliopsida</taxon>
        <taxon>eudicotyledons</taxon>
        <taxon>Gunneridae</taxon>
        <taxon>Pentapetalae</taxon>
        <taxon>rosids</taxon>
        <taxon>malvids</taxon>
        <taxon>Malvales</taxon>
        <taxon>Malvaceae</taxon>
        <taxon>Byttnerioideae</taxon>
        <taxon>Theobroma</taxon>
    </lineage>
</organism>
<accession>A0A061GRU3</accession>
<gene>
    <name evidence="1" type="ORF">TCM_039220</name>
</gene>
<dbReference type="Gramene" id="EOY31892">
    <property type="protein sequence ID" value="EOY31892"/>
    <property type="gene ID" value="TCM_039220"/>
</dbReference>
<dbReference type="HOGENOM" id="CLU_2763011_0_0_1"/>
<dbReference type="InParanoid" id="A0A061GRU3"/>
<sequence length="70" mass="8261">MYTYMYKIDNKHGKPLIVNTLLEEVFIATYVYKFGVARFKDKDTLANLTLLLILDFNVIMRMDWLASCYA</sequence>
<reference evidence="1 2" key="1">
    <citation type="journal article" date="2013" name="Genome Biol.">
        <title>The genome sequence of the most widely cultivated cacao type and its use to identify candidate genes regulating pod color.</title>
        <authorList>
            <person name="Motamayor J.C."/>
            <person name="Mockaitis K."/>
            <person name="Schmutz J."/>
            <person name="Haiminen N."/>
            <person name="Iii D.L."/>
            <person name="Cornejo O."/>
            <person name="Findley S.D."/>
            <person name="Zheng P."/>
            <person name="Utro F."/>
            <person name="Royaert S."/>
            <person name="Saski C."/>
            <person name="Jenkins J."/>
            <person name="Podicheti R."/>
            <person name="Zhao M."/>
            <person name="Scheffler B.E."/>
            <person name="Stack J.C."/>
            <person name="Feltus F.A."/>
            <person name="Mustiga G.M."/>
            <person name="Amores F."/>
            <person name="Phillips W."/>
            <person name="Marelli J.P."/>
            <person name="May G.D."/>
            <person name="Shapiro H."/>
            <person name="Ma J."/>
            <person name="Bustamante C.D."/>
            <person name="Schnell R.J."/>
            <person name="Main D."/>
            <person name="Gilbert D."/>
            <person name="Parida L."/>
            <person name="Kuhn D.N."/>
        </authorList>
    </citation>
    <scope>NUCLEOTIDE SEQUENCE [LARGE SCALE GENOMIC DNA]</scope>
    <source>
        <strain evidence="2">cv. Matina 1-6</strain>
    </source>
</reference>
<dbReference type="EMBL" id="CM001887">
    <property type="protein sequence ID" value="EOY31892.1"/>
    <property type="molecule type" value="Genomic_DNA"/>
</dbReference>
<dbReference type="Pfam" id="PF08284">
    <property type="entry name" value="RVP_2"/>
    <property type="match status" value="1"/>
</dbReference>
<dbReference type="Proteomes" id="UP000026915">
    <property type="component" value="Chromosome 9"/>
</dbReference>
<evidence type="ECO:0000313" key="1">
    <source>
        <dbReference type="EMBL" id="EOY31892.1"/>
    </source>
</evidence>
<protein>
    <submittedName>
        <fullName evidence="1">Uncharacterized protein</fullName>
    </submittedName>
</protein>
<keyword evidence="2" id="KW-1185">Reference proteome</keyword>
<evidence type="ECO:0000313" key="2">
    <source>
        <dbReference type="Proteomes" id="UP000026915"/>
    </source>
</evidence>
<proteinExistence type="predicted"/>